<evidence type="ECO:0000313" key="3">
    <source>
        <dbReference type="Proteomes" id="UP000198948"/>
    </source>
</evidence>
<name>A0A1H9T8Y0_9LACT</name>
<keyword evidence="1" id="KW-0812">Transmembrane</keyword>
<dbReference type="Proteomes" id="UP000198948">
    <property type="component" value="Unassembled WGS sequence"/>
</dbReference>
<keyword evidence="1" id="KW-1133">Transmembrane helix</keyword>
<keyword evidence="1" id="KW-0472">Membrane</keyword>
<accession>A0A1H9T8Y0</accession>
<keyword evidence="3" id="KW-1185">Reference proteome</keyword>
<sequence length="83" mass="8943">MIDKTHEKIEMMNEVIGKATGVNITLPKPNKRAIKVSQVTNGVVSTGLIAFGILTPYKWTIVAGGVGLLGSLIVGDFFKKEEK</sequence>
<proteinExistence type="predicted"/>
<feature type="transmembrane region" description="Helical" evidence="1">
    <location>
        <begin position="59"/>
        <end position="78"/>
    </location>
</feature>
<dbReference type="AlphaFoldDB" id="A0A1H9T8Y0"/>
<feature type="transmembrane region" description="Helical" evidence="1">
    <location>
        <begin position="36"/>
        <end position="53"/>
    </location>
</feature>
<evidence type="ECO:0000313" key="2">
    <source>
        <dbReference type="EMBL" id="SER93596.1"/>
    </source>
</evidence>
<evidence type="ECO:0000256" key="1">
    <source>
        <dbReference type="SAM" id="Phobius"/>
    </source>
</evidence>
<dbReference type="EMBL" id="FOHA01000011">
    <property type="protein sequence ID" value="SER93596.1"/>
    <property type="molecule type" value="Genomic_DNA"/>
</dbReference>
<organism evidence="2 3">
    <name type="scientific">Isobaculum melis</name>
    <dbReference type="NCBI Taxonomy" id="142588"/>
    <lineage>
        <taxon>Bacteria</taxon>
        <taxon>Bacillati</taxon>
        <taxon>Bacillota</taxon>
        <taxon>Bacilli</taxon>
        <taxon>Lactobacillales</taxon>
        <taxon>Carnobacteriaceae</taxon>
        <taxon>Isobaculum</taxon>
    </lineage>
</organism>
<gene>
    <name evidence="2" type="ORF">SAMN04488559_11163</name>
</gene>
<dbReference type="STRING" id="142588.SAMN04488559_11163"/>
<protein>
    <submittedName>
        <fullName evidence="2">Uncharacterized protein</fullName>
    </submittedName>
</protein>
<dbReference type="OrthoDB" id="3010323at2"/>
<dbReference type="RefSeq" id="WP_092652671.1">
    <property type="nucleotide sequence ID" value="NZ_FOHA01000011.1"/>
</dbReference>
<reference evidence="2 3" key="1">
    <citation type="submission" date="2016-10" db="EMBL/GenBank/DDBJ databases">
        <authorList>
            <person name="de Groot N.N."/>
        </authorList>
    </citation>
    <scope>NUCLEOTIDE SEQUENCE [LARGE SCALE GENOMIC DNA]</scope>
    <source>
        <strain evidence="2 3">DSM 13760</strain>
    </source>
</reference>